<protein>
    <submittedName>
        <fullName evidence="1">Uncharacterized protein</fullName>
    </submittedName>
</protein>
<sequence>MKRAVSGLFLFRTFSPLYDTVSLQIDNNPTPAPFRPLRFTEDPSGLKIIQSCKGLLLCSSIETEEPICRYYVYNPTTNQLRKLPRLRGDTNRCVLGINMSFDPSLSPHYRFSVLKVDKLMFDSGVLWNGVVYWVSHSETSLRFDIEEELLHETPMPFSVLEVESP</sequence>
<evidence type="ECO:0000313" key="2">
    <source>
        <dbReference type="Proteomes" id="UP000237105"/>
    </source>
</evidence>
<reference evidence="2" key="1">
    <citation type="submission" date="2016-06" db="EMBL/GenBank/DDBJ databases">
        <title>Parallel loss of symbiosis genes in relatives of nitrogen-fixing non-legume Parasponia.</title>
        <authorList>
            <person name="Van Velzen R."/>
            <person name="Holmer R."/>
            <person name="Bu F."/>
            <person name="Rutten L."/>
            <person name="Van Zeijl A."/>
            <person name="Liu W."/>
            <person name="Santuari L."/>
            <person name="Cao Q."/>
            <person name="Sharma T."/>
            <person name="Shen D."/>
            <person name="Roswanjaya Y."/>
            <person name="Wardhani T."/>
            <person name="Kalhor M.S."/>
            <person name="Jansen J."/>
            <person name="Van den Hoogen J."/>
            <person name="Gungor B."/>
            <person name="Hartog M."/>
            <person name="Hontelez J."/>
            <person name="Verver J."/>
            <person name="Yang W.-C."/>
            <person name="Schijlen E."/>
            <person name="Repin R."/>
            <person name="Schilthuizen M."/>
            <person name="Schranz E."/>
            <person name="Heidstra R."/>
            <person name="Miyata K."/>
            <person name="Fedorova E."/>
            <person name="Kohlen W."/>
            <person name="Bisseling T."/>
            <person name="Smit S."/>
            <person name="Geurts R."/>
        </authorList>
    </citation>
    <scope>NUCLEOTIDE SEQUENCE [LARGE SCALE GENOMIC DNA]</scope>
    <source>
        <strain evidence="2">cv. WU1-14</strain>
    </source>
</reference>
<keyword evidence="2" id="KW-1185">Reference proteome</keyword>
<organism evidence="1 2">
    <name type="scientific">Parasponia andersonii</name>
    <name type="common">Sponia andersonii</name>
    <dbReference type="NCBI Taxonomy" id="3476"/>
    <lineage>
        <taxon>Eukaryota</taxon>
        <taxon>Viridiplantae</taxon>
        <taxon>Streptophyta</taxon>
        <taxon>Embryophyta</taxon>
        <taxon>Tracheophyta</taxon>
        <taxon>Spermatophyta</taxon>
        <taxon>Magnoliopsida</taxon>
        <taxon>eudicotyledons</taxon>
        <taxon>Gunneridae</taxon>
        <taxon>Pentapetalae</taxon>
        <taxon>rosids</taxon>
        <taxon>fabids</taxon>
        <taxon>Rosales</taxon>
        <taxon>Cannabaceae</taxon>
        <taxon>Parasponia</taxon>
    </lineage>
</organism>
<accession>A0A2P5BQJ1</accession>
<dbReference type="AlphaFoldDB" id="A0A2P5BQJ1"/>
<name>A0A2P5BQJ1_PARAD</name>
<gene>
    <name evidence="1" type="ORF">PanWU01x14_219300</name>
</gene>
<dbReference type="PANTHER" id="PTHR31672">
    <property type="entry name" value="BNACNNG10540D PROTEIN"/>
    <property type="match status" value="1"/>
</dbReference>
<evidence type="ECO:0000313" key="1">
    <source>
        <dbReference type="EMBL" id="PON51072.1"/>
    </source>
</evidence>
<dbReference type="OrthoDB" id="605328at2759"/>
<proteinExistence type="predicted"/>
<comment type="caution">
    <text evidence="1">The sequence shown here is derived from an EMBL/GenBank/DDBJ whole genome shotgun (WGS) entry which is preliminary data.</text>
</comment>
<dbReference type="InterPro" id="IPR050796">
    <property type="entry name" value="SCF_F-box_component"/>
</dbReference>
<dbReference type="Proteomes" id="UP000237105">
    <property type="component" value="Unassembled WGS sequence"/>
</dbReference>
<dbReference type="EMBL" id="JXTB01000238">
    <property type="protein sequence ID" value="PON51072.1"/>
    <property type="molecule type" value="Genomic_DNA"/>
</dbReference>